<keyword evidence="2" id="KW-1185">Reference proteome</keyword>
<organism evidence="1 2">
    <name type="scientific">Acinetobacter silvestris</name>
    <dbReference type="NCBI Taxonomy" id="1977882"/>
    <lineage>
        <taxon>Bacteria</taxon>
        <taxon>Pseudomonadati</taxon>
        <taxon>Pseudomonadota</taxon>
        <taxon>Gammaproteobacteria</taxon>
        <taxon>Moraxellales</taxon>
        <taxon>Moraxellaceae</taxon>
        <taxon>Acinetobacter</taxon>
    </lineage>
</organism>
<protein>
    <submittedName>
        <fullName evidence="1">Uncharacterized protein</fullName>
    </submittedName>
</protein>
<name>A0A1Y3CA18_9GAMM</name>
<dbReference type="OrthoDB" id="1271623at2"/>
<dbReference type="STRING" id="1977882.B9T28_12950"/>
<dbReference type="AlphaFoldDB" id="A0A1Y3CA18"/>
<evidence type="ECO:0000313" key="2">
    <source>
        <dbReference type="Proteomes" id="UP000242765"/>
    </source>
</evidence>
<proteinExistence type="predicted"/>
<dbReference type="Proteomes" id="UP000242765">
    <property type="component" value="Unassembled WGS sequence"/>
</dbReference>
<evidence type="ECO:0000313" key="1">
    <source>
        <dbReference type="EMBL" id="OTG63888.1"/>
    </source>
</evidence>
<dbReference type="RefSeq" id="WP_086204404.1">
    <property type="nucleotide sequence ID" value="NZ_NEGB01000008.1"/>
</dbReference>
<gene>
    <name evidence="1" type="ORF">B9T28_12950</name>
</gene>
<sequence length="100" mass="11701">MKLIEHEPHFWELYQHNDHYYLGIAVDMSSVVSCWDLVLSAQEILDYQNIGRDSIKDLAQQIIDAAYKGDFSMMESRVATPQVKEMMQATYTVWRINQNS</sequence>
<accession>A0A1Y3CA18</accession>
<dbReference type="EMBL" id="NEGB01000008">
    <property type="protein sequence ID" value="OTG63888.1"/>
    <property type="molecule type" value="Genomic_DNA"/>
</dbReference>
<comment type="caution">
    <text evidence="1">The sequence shown here is derived from an EMBL/GenBank/DDBJ whole genome shotgun (WGS) entry which is preliminary data.</text>
</comment>
<reference evidence="1 2" key="1">
    <citation type="submission" date="2017-04" db="EMBL/GenBank/DDBJ databases">
        <title>High diversity of culturable Acinetobacter species in natural soil and water ecosystems.</title>
        <authorList>
            <person name="Nemec A."/>
            <person name="Radolfova-Krizova L."/>
        </authorList>
    </citation>
    <scope>NUCLEOTIDE SEQUENCE [LARGE SCALE GENOMIC DNA]</scope>
    <source>
        <strain evidence="1 2">ANC 4999</strain>
    </source>
</reference>